<dbReference type="PROSITE" id="PS50181">
    <property type="entry name" value="FBOX"/>
    <property type="match status" value="1"/>
</dbReference>
<dbReference type="Gene3D" id="3.80.10.10">
    <property type="entry name" value="Ribonuclease Inhibitor"/>
    <property type="match status" value="1"/>
</dbReference>
<dbReference type="AlphaFoldDB" id="A0A8H6YCI9"/>
<dbReference type="Proteomes" id="UP000623467">
    <property type="component" value="Unassembled WGS sequence"/>
</dbReference>
<evidence type="ECO:0000259" key="1">
    <source>
        <dbReference type="PROSITE" id="PS50181"/>
    </source>
</evidence>
<dbReference type="InterPro" id="IPR001810">
    <property type="entry name" value="F-box_dom"/>
</dbReference>
<evidence type="ECO:0000313" key="2">
    <source>
        <dbReference type="EMBL" id="KAF7357218.1"/>
    </source>
</evidence>
<name>A0A8H6YCI9_9AGAR</name>
<feature type="domain" description="F-box" evidence="1">
    <location>
        <begin position="1"/>
        <end position="35"/>
    </location>
</feature>
<dbReference type="SUPFAM" id="SSF81383">
    <property type="entry name" value="F-box domain"/>
    <property type="match status" value="1"/>
</dbReference>
<keyword evidence="3" id="KW-1185">Reference proteome</keyword>
<evidence type="ECO:0000313" key="3">
    <source>
        <dbReference type="Proteomes" id="UP000623467"/>
    </source>
</evidence>
<dbReference type="OrthoDB" id="3051745at2759"/>
<sequence length="366" mass="41361">MAHLPTEIVHEILLYLPTPFHLAKMRTVCRRFNDIAIPVLHRHINLGSITRASQCCLAIDRSSAIAHAVRTFVVSPLAGESHIDSPILISLLDRMLFTMTRLEHLHLWLPTYDDAVYNSFTFLNFPALRRFGCHQPHPPVDHKLVAFFDHHPALTHLEIIRPYLYVDQQSESSALSELRLPALREYRGSTTYFLRIAIADRCLTQASFWDVPAKADLRPLFPAVAKATTTRRQFSLKFLWDGFLLDRVQATVLAMIAQHLPNLQSHSRAVSIQRSSTELGSWPLMAPCAAVTNIGGTLTALKHLAELHYDNPVDGVLRDGLDKQNVNNDRAVVTQWGERCPTLVSIQLHNRSWLRGRDGKFALAVV</sequence>
<gene>
    <name evidence="2" type="ORF">MSAN_01316700</name>
</gene>
<organism evidence="2 3">
    <name type="scientific">Mycena sanguinolenta</name>
    <dbReference type="NCBI Taxonomy" id="230812"/>
    <lineage>
        <taxon>Eukaryota</taxon>
        <taxon>Fungi</taxon>
        <taxon>Dikarya</taxon>
        <taxon>Basidiomycota</taxon>
        <taxon>Agaricomycotina</taxon>
        <taxon>Agaricomycetes</taxon>
        <taxon>Agaricomycetidae</taxon>
        <taxon>Agaricales</taxon>
        <taxon>Marasmiineae</taxon>
        <taxon>Mycenaceae</taxon>
        <taxon>Mycena</taxon>
    </lineage>
</organism>
<reference evidence="2" key="1">
    <citation type="submission" date="2020-05" db="EMBL/GenBank/DDBJ databases">
        <title>Mycena genomes resolve the evolution of fungal bioluminescence.</title>
        <authorList>
            <person name="Tsai I.J."/>
        </authorList>
    </citation>
    <scope>NUCLEOTIDE SEQUENCE</scope>
    <source>
        <strain evidence="2">160909Yilan</strain>
    </source>
</reference>
<proteinExistence type="predicted"/>
<protein>
    <recommendedName>
        <fullName evidence="1">F-box domain-containing protein</fullName>
    </recommendedName>
</protein>
<accession>A0A8H6YCI9</accession>
<dbReference type="SMART" id="SM00256">
    <property type="entry name" value="FBOX"/>
    <property type="match status" value="1"/>
</dbReference>
<dbReference type="InterPro" id="IPR036047">
    <property type="entry name" value="F-box-like_dom_sf"/>
</dbReference>
<dbReference type="Pfam" id="PF12937">
    <property type="entry name" value="F-box-like"/>
    <property type="match status" value="1"/>
</dbReference>
<dbReference type="InterPro" id="IPR032675">
    <property type="entry name" value="LRR_dom_sf"/>
</dbReference>
<comment type="caution">
    <text evidence="2">The sequence shown here is derived from an EMBL/GenBank/DDBJ whole genome shotgun (WGS) entry which is preliminary data.</text>
</comment>
<dbReference type="EMBL" id="JACAZH010000010">
    <property type="protein sequence ID" value="KAF7357218.1"/>
    <property type="molecule type" value="Genomic_DNA"/>
</dbReference>